<keyword evidence="1" id="KW-0472">Membrane</keyword>
<evidence type="ECO:0000256" key="1">
    <source>
        <dbReference type="SAM" id="Phobius"/>
    </source>
</evidence>
<feature type="transmembrane region" description="Helical" evidence="1">
    <location>
        <begin position="127"/>
        <end position="147"/>
    </location>
</feature>
<gene>
    <name evidence="2" type="ORF">SAMN04487891_102125</name>
    <name evidence="3" type="ORF">SAMN05216293_0802</name>
</gene>
<feature type="transmembrane region" description="Helical" evidence="1">
    <location>
        <begin position="159"/>
        <end position="183"/>
    </location>
</feature>
<dbReference type="Proteomes" id="UP000184031">
    <property type="component" value="Unassembled WGS sequence"/>
</dbReference>
<protein>
    <recommendedName>
        <fullName evidence="6">DUF3667 domain-containing protein</fullName>
    </recommendedName>
</protein>
<dbReference type="OrthoDB" id="1143019at2"/>
<evidence type="ECO:0000313" key="5">
    <source>
        <dbReference type="Proteomes" id="UP000198940"/>
    </source>
</evidence>
<dbReference type="STRING" id="1055723.SAMN05216293_0802"/>
<comment type="caution">
    <text evidence="3">The sequence shown here is derived from an EMBL/GenBank/DDBJ whole genome shotgun (WGS) entry which is preliminary data.</text>
</comment>
<evidence type="ECO:0000313" key="3">
    <source>
        <dbReference type="EMBL" id="SHK32953.1"/>
    </source>
</evidence>
<evidence type="ECO:0000313" key="2">
    <source>
        <dbReference type="EMBL" id="SFB75830.1"/>
    </source>
</evidence>
<reference evidence="3 4" key="1">
    <citation type="submission" date="2016-11" db="EMBL/GenBank/DDBJ databases">
        <authorList>
            <person name="Varghese N."/>
            <person name="Submissions S."/>
        </authorList>
    </citation>
    <scope>NUCLEOTIDE SEQUENCE [LARGE SCALE GENOMIC DNA]</scope>
    <source>
        <strain evidence="3 4">CGMCC 1.12174</strain>
        <strain evidence="2 5">DSM 26351</strain>
    </source>
</reference>
<dbReference type="EMBL" id="FOKU01000002">
    <property type="protein sequence ID" value="SFB75830.1"/>
    <property type="molecule type" value="Genomic_DNA"/>
</dbReference>
<feature type="transmembrane region" description="Helical" evidence="1">
    <location>
        <begin position="218"/>
        <end position="249"/>
    </location>
</feature>
<feature type="transmembrane region" description="Helical" evidence="1">
    <location>
        <begin position="189"/>
        <end position="206"/>
    </location>
</feature>
<dbReference type="AlphaFoldDB" id="A0A1M6RKG6"/>
<sequence>MKCKNCDDNLRTDYLYCPNCGGKVIRNRITIKNLWVDIMDRYFNLDNTFLKTFVHLFTKPESVIEGYIQGQRRKYLNPISYLGIAITLSGFIVFLMTKSVAEMDFDFLNTGATSSSQQKIMNFTLDYQALIFILYIPMMSVASWLCFEQKKYNFSERTIIFLYTLAHFSLFTFVPSLIVLLFAPSNYPGLSFLGILSMFVYSGYVIKRISLEKGIALAARLFLFFVILLVLYMAFFTIIPLIMFATGYIDIEDFRQIPS</sequence>
<dbReference type="InterPro" id="IPR022134">
    <property type="entry name" value="DUF3667"/>
</dbReference>
<dbReference type="Proteomes" id="UP000198940">
    <property type="component" value="Unassembled WGS sequence"/>
</dbReference>
<keyword evidence="5" id="KW-1185">Reference proteome</keyword>
<proteinExistence type="predicted"/>
<keyword evidence="1" id="KW-1133">Transmembrane helix</keyword>
<organism evidence="3 4">
    <name type="scientific">Flagellimonas taeanensis</name>
    <dbReference type="NCBI Taxonomy" id="1005926"/>
    <lineage>
        <taxon>Bacteria</taxon>
        <taxon>Pseudomonadati</taxon>
        <taxon>Bacteroidota</taxon>
        <taxon>Flavobacteriia</taxon>
        <taxon>Flavobacteriales</taxon>
        <taxon>Flavobacteriaceae</taxon>
        <taxon>Flagellimonas</taxon>
    </lineage>
</organism>
<evidence type="ECO:0008006" key="6">
    <source>
        <dbReference type="Google" id="ProtNLM"/>
    </source>
</evidence>
<accession>A0A1M6RKG6</accession>
<dbReference type="EMBL" id="FRAT01000002">
    <property type="protein sequence ID" value="SHK32953.1"/>
    <property type="molecule type" value="Genomic_DNA"/>
</dbReference>
<dbReference type="Pfam" id="PF12412">
    <property type="entry name" value="DUF3667"/>
    <property type="match status" value="1"/>
</dbReference>
<dbReference type="RefSeq" id="WP_072877143.1">
    <property type="nucleotide sequence ID" value="NZ_FOKU01000002.1"/>
</dbReference>
<evidence type="ECO:0000313" key="4">
    <source>
        <dbReference type="Proteomes" id="UP000184031"/>
    </source>
</evidence>
<feature type="transmembrane region" description="Helical" evidence="1">
    <location>
        <begin position="79"/>
        <end position="97"/>
    </location>
</feature>
<name>A0A1M6RKG6_9FLAO</name>
<keyword evidence="1" id="KW-0812">Transmembrane</keyword>